<proteinExistence type="inferred from homology"/>
<dbReference type="PANTHER" id="PTHR10066">
    <property type="entry name" value="BETA-GLUCURONIDASE"/>
    <property type="match status" value="1"/>
</dbReference>
<evidence type="ECO:0000313" key="12">
    <source>
        <dbReference type="Proteomes" id="UP001159405"/>
    </source>
</evidence>
<feature type="domain" description="Glycosyl hydrolases family 2 sugar binding" evidence="10">
    <location>
        <begin position="42"/>
        <end position="223"/>
    </location>
</feature>
<keyword evidence="6 7" id="KW-0326">Glycosidase</keyword>
<dbReference type="EMBL" id="CALNXK010000023">
    <property type="protein sequence ID" value="CAH3110776.1"/>
    <property type="molecule type" value="Genomic_DNA"/>
</dbReference>
<sequence>MASFYKKCFLGFYVVLSLNVTVIMASLPGMLFPKDSERREVKDLSGLWDFRADMSDNRNGGFEKMWFAKPLWQSGEVIPMPVPSSFNDITEDRSLRDFVGWVWYEKEVYVPRSWENNTTRVVLRFEATNYHTIVWVNSKEVMTHSGGHLPFEVDVTPLLTYDKPNRITAAINNTLTPTTLPPGEIKYLTGGDWYPPGFFIQKYYFDFFNYAGIHRPVKLYTTPVIFLSDITVTTSFSDNTGEVKFVATVSSINSVSLLPKGDITVEYLLHDKQGFVVASAGGPDMFEGTLSIKNPILWWPYGMSDDPAYLYTLKIITRSAMFVLEDVYYLPVGIRTVKVDETSFLINNKPFYFKGFGKHEDADIRGKGLDYALIAKDFSLLKWLGANSFRTSHYPYADEIMDMADKEGIVVIDECPGVGIKPNNLGKESLDHHVEVMAELIRRDKNRPAVVMWSVANEPCTDKPSSVPYFEKLFQETRNLDLTRPVTFVTMFKAWSDKVVKFCDVILCNRYYAWYHDYGQTQLISKQLERELRGWFDAYGKPVIQAEYGADTVAGMHVEPAVMFSEEYQVESLLQYFPVFDKLKKEFFIGEMIWNFADFMTQQGTTRVVGNKKGILTRQRQPKAAAHLLRQRYLNITLERGGSKTGDELLDTLLRFESRNPQNVAQTPTQQDYLAQPLV</sequence>
<dbReference type="InterPro" id="IPR017853">
    <property type="entry name" value="GH"/>
</dbReference>
<dbReference type="PROSITE" id="PS00608">
    <property type="entry name" value="GLYCOSYL_HYDROL_F2_2"/>
    <property type="match status" value="1"/>
</dbReference>
<dbReference type="Pfam" id="PF02836">
    <property type="entry name" value="Glyco_hydro_2_C"/>
    <property type="match status" value="1"/>
</dbReference>
<dbReference type="InterPro" id="IPR006103">
    <property type="entry name" value="Glyco_hydro_2_cat"/>
</dbReference>
<dbReference type="Pfam" id="PF00703">
    <property type="entry name" value="Glyco_hydro_2"/>
    <property type="match status" value="1"/>
</dbReference>
<comment type="activity regulation">
    <text evidence="7">Inhibited by L-aspartic acid.</text>
</comment>
<keyword evidence="5 7" id="KW-0378">Hydrolase</keyword>
<keyword evidence="12" id="KW-1185">Reference proteome</keyword>
<gene>
    <name evidence="11" type="ORF">PLOB_00019685</name>
</gene>
<dbReference type="NCBIfam" id="NF007538">
    <property type="entry name" value="PRK10150.1"/>
    <property type="match status" value="1"/>
</dbReference>
<evidence type="ECO:0000256" key="7">
    <source>
        <dbReference type="RuleBase" id="RU361154"/>
    </source>
</evidence>
<comment type="caution">
    <text evidence="11">The sequence shown here is derived from an EMBL/GenBank/DDBJ whole genome shotgun (WGS) entry which is preliminary data.</text>
</comment>
<comment type="similarity">
    <text evidence="2 7">Belongs to the glycosyl hydrolase 2 family.</text>
</comment>
<evidence type="ECO:0000259" key="8">
    <source>
        <dbReference type="Pfam" id="PF00703"/>
    </source>
</evidence>
<dbReference type="Pfam" id="PF02837">
    <property type="entry name" value="Glyco_hydro_2_N"/>
    <property type="match status" value="1"/>
</dbReference>
<accession>A0ABN8NK08</accession>
<dbReference type="EC" id="3.2.1.31" evidence="3 7"/>
<dbReference type="InterPro" id="IPR023232">
    <property type="entry name" value="Glyco_hydro_2_AS"/>
</dbReference>
<dbReference type="InterPro" id="IPR036156">
    <property type="entry name" value="Beta-gal/glucu_dom_sf"/>
</dbReference>
<evidence type="ECO:0000256" key="3">
    <source>
        <dbReference type="ARBA" id="ARBA00012761"/>
    </source>
</evidence>
<dbReference type="Proteomes" id="UP001159405">
    <property type="component" value="Unassembled WGS sequence"/>
</dbReference>
<dbReference type="InterPro" id="IPR023230">
    <property type="entry name" value="Glyco_hydro_2_CS"/>
</dbReference>
<keyword evidence="7" id="KW-0458">Lysosome</keyword>
<dbReference type="Gene3D" id="2.60.40.10">
    <property type="entry name" value="Immunoglobulins"/>
    <property type="match status" value="1"/>
</dbReference>
<dbReference type="InterPro" id="IPR006101">
    <property type="entry name" value="Glyco_hydro_2"/>
</dbReference>
<organism evidence="11 12">
    <name type="scientific">Porites lobata</name>
    <dbReference type="NCBI Taxonomy" id="104759"/>
    <lineage>
        <taxon>Eukaryota</taxon>
        <taxon>Metazoa</taxon>
        <taxon>Cnidaria</taxon>
        <taxon>Anthozoa</taxon>
        <taxon>Hexacorallia</taxon>
        <taxon>Scleractinia</taxon>
        <taxon>Fungiina</taxon>
        <taxon>Poritidae</taxon>
        <taxon>Porites</taxon>
    </lineage>
</organism>
<feature type="domain" description="Glycoside hydrolase family 2 immunoglobulin-like beta-sandwich" evidence="8">
    <location>
        <begin position="226"/>
        <end position="335"/>
    </location>
</feature>
<dbReference type="SUPFAM" id="SSF49303">
    <property type="entry name" value="beta-Galactosidase/glucuronidase domain"/>
    <property type="match status" value="1"/>
</dbReference>
<comment type="subunit">
    <text evidence="7">Homotetramer.</text>
</comment>
<evidence type="ECO:0000256" key="4">
    <source>
        <dbReference type="ARBA" id="ARBA00016205"/>
    </source>
</evidence>
<dbReference type="PANTHER" id="PTHR10066:SF67">
    <property type="entry name" value="BETA-GLUCURONIDASE"/>
    <property type="match status" value="1"/>
</dbReference>
<evidence type="ECO:0000256" key="1">
    <source>
        <dbReference type="ARBA" id="ARBA00003025"/>
    </source>
</evidence>
<evidence type="ECO:0000259" key="9">
    <source>
        <dbReference type="Pfam" id="PF02836"/>
    </source>
</evidence>
<feature type="domain" description="Glycoside hydrolase family 2 catalytic" evidence="9">
    <location>
        <begin position="337"/>
        <end position="636"/>
    </location>
</feature>
<comment type="catalytic activity">
    <reaction evidence="7">
        <text>a beta-D-glucuronoside + H2O = D-glucuronate + an alcohol</text>
        <dbReference type="Rhea" id="RHEA:17633"/>
        <dbReference type="ChEBI" id="CHEBI:15377"/>
        <dbReference type="ChEBI" id="CHEBI:30879"/>
        <dbReference type="ChEBI" id="CHEBI:58720"/>
        <dbReference type="ChEBI" id="CHEBI:83411"/>
        <dbReference type="EC" id="3.2.1.31"/>
    </reaction>
</comment>
<dbReference type="InterPro" id="IPR006104">
    <property type="entry name" value="Glyco_hydro_2_N"/>
</dbReference>
<dbReference type="InterPro" id="IPR008979">
    <property type="entry name" value="Galactose-bd-like_sf"/>
</dbReference>
<evidence type="ECO:0000256" key="5">
    <source>
        <dbReference type="ARBA" id="ARBA00022801"/>
    </source>
</evidence>
<dbReference type="PRINTS" id="PR00132">
    <property type="entry name" value="GLHYDRLASE2"/>
</dbReference>
<dbReference type="PROSITE" id="PS00719">
    <property type="entry name" value="GLYCOSYL_HYDROL_F2_1"/>
    <property type="match status" value="1"/>
</dbReference>
<dbReference type="SUPFAM" id="SSF49785">
    <property type="entry name" value="Galactose-binding domain-like"/>
    <property type="match status" value="1"/>
</dbReference>
<protein>
    <recommendedName>
        <fullName evidence="4 7">Beta-glucuronidase</fullName>
        <ecNumber evidence="3 7">3.2.1.31</ecNumber>
    </recommendedName>
</protein>
<reference evidence="11 12" key="1">
    <citation type="submission" date="2022-05" db="EMBL/GenBank/DDBJ databases">
        <authorList>
            <consortium name="Genoscope - CEA"/>
            <person name="William W."/>
        </authorList>
    </citation>
    <scope>NUCLEOTIDE SEQUENCE [LARGE SCALE GENOMIC DNA]</scope>
</reference>
<dbReference type="SUPFAM" id="SSF51445">
    <property type="entry name" value="(Trans)glycosidases"/>
    <property type="match status" value="1"/>
</dbReference>
<dbReference type="InterPro" id="IPR006102">
    <property type="entry name" value="Ig-like_GH2"/>
</dbReference>
<name>A0ABN8NK08_9CNID</name>
<dbReference type="Gene3D" id="3.20.20.80">
    <property type="entry name" value="Glycosidases"/>
    <property type="match status" value="1"/>
</dbReference>
<dbReference type="InterPro" id="IPR013783">
    <property type="entry name" value="Ig-like_fold"/>
</dbReference>
<evidence type="ECO:0000313" key="11">
    <source>
        <dbReference type="EMBL" id="CAH3110776.1"/>
    </source>
</evidence>
<evidence type="ECO:0000256" key="2">
    <source>
        <dbReference type="ARBA" id="ARBA00007401"/>
    </source>
</evidence>
<comment type="function">
    <text evidence="1 7">Plays an important role in the degradation of dermatan and keratan sulfates.</text>
</comment>
<dbReference type="Gene3D" id="2.60.120.260">
    <property type="entry name" value="Galactose-binding domain-like"/>
    <property type="match status" value="1"/>
</dbReference>
<evidence type="ECO:0000256" key="6">
    <source>
        <dbReference type="ARBA" id="ARBA00023295"/>
    </source>
</evidence>
<evidence type="ECO:0000259" key="10">
    <source>
        <dbReference type="Pfam" id="PF02837"/>
    </source>
</evidence>